<keyword evidence="3" id="KW-0732">Signal</keyword>
<sequence length="543" mass="62593">MQTLLLILLSSFSRVINSEKDFYRAAVLEYVRFNNISYPAAEKLRKNLEVYEIAAKTAAKQGADIIVFPESGLLKFEKPSREWLLDFIEDIPDPNKVIVNPCEESSQFHNLPILRKLSCLARDNHLYVVANTLDFKECDINSNCKRYKNNENCTSCPDDGHFFYNTNVVFNRSGTLVSKYYKRHLYFETQINTPDVPEDAYFDTEFGKFTTVICFDLMYKESVKALEEPGVLNVAYPTYWFDHTPFILLAMPFQQAWSMANKVNLLVASAHYPPTGSLGSGIYSPNRGALIYTFNPDGRSKLLISNVPTMQNSSIQANELQPQRFFIDNGQVIPVENEEMPIFKNECLNTFLKKAEKLTDYRCHPANFDDYHFEKLKKNEGEIEICDNDFCCSLSYQAESMNEDYFFGVTGKDLSFYNLFEFGTQLCFLARCESIEGKVCTNYILKSNTVFRKVEIKGNFSTAQILPFAIDSDIRLTNKNKWSFDQKSRMMYSNFNKQSSLLFFGLYGRLFDRDKATYNHPNNAPYFSSTGHLLIFGLFLSFL</sequence>
<dbReference type="InterPro" id="IPR043957">
    <property type="entry name" value="Vanin_C"/>
</dbReference>
<reference evidence="5" key="1">
    <citation type="submission" date="2020-08" db="EMBL/GenBank/DDBJ databases">
        <title>Multicomponent nature underlies the extraordinary mechanical properties of spider dragline silk.</title>
        <authorList>
            <person name="Kono N."/>
            <person name="Nakamura H."/>
            <person name="Mori M."/>
            <person name="Yoshida Y."/>
            <person name="Ohtoshi R."/>
            <person name="Malay A.D."/>
            <person name="Moran D.A.P."/>
            <person name="Tomita M."/>
            <person name="Numata K."/>
            <person name="Arakawa K."/>
        </authorList>
    </citation>
    <scope>NUCLEOTIDE SEQUENCE</scope>
</reference>
<dbReference type="Gene3D" id="3.60.110.10">
    <property type="entry name" value="Carbon-nitrogen hydrolase"/>
    <property type="match status" value="1"/>
</dbReference>
<dbReference type="PANTHER" id="PTHR10609">
    <property type="entry name" value="BIOTINIDASE-RELATED"/>
    <property type="match status" value="1"/>
</dbReference>
<dbReference type="SUPFAM" id="SSF56317">
    <property type="entry name" value="Carbon-nitrogen hydrolase"/>
    <property type="match status" value="1"/>
</dbReference>
<protein>
    <submittedName>
        <fullName evidence="5">Vascular non-inflammatory molecule 2</fullName>
    </submittedName>
</protein>
<name>A0A8X6TJ70_NEPPI</name>
<dbReference type="PANTHER" id="PTHR10609:SF27">
    <property type="entry name" value="CN HYDROLASE DOMAIN-CONTAINING PROTEIN-RELATED"/>
    <property type="match status" value="1"/>
</dbReference>
<dbReference type="OrthoDB" id="6412813at2759"/>
<dbReference type="InterPro" id="IPR040154">
    <property type="entry name" value="Biotinidase/VNN"/>
</dbReference>
<evidence type="ECO:0000259" key="4">
    <source>
        <dbReference type="PROSITE" id="PS50263"/>
    </source>
</evidence>
<evidence type="ECO:0000256" key="2">
    <source>
        <dbReference type="ARBA" id="ARBA00022801"/>
    </source>
</evidence>
<dbReference type="Pfam" id="PF00795">
    <property type="entry name" value="CN_hydrolase"/>
    <property type="match status" value="1"/>
</dbReference>
<feature type="domain" description="CN hydrolase" evidence="4">
    <location>
        <begin position="23"/>
        <end position="309"/>
    </location>
</feature>
<dbReference type="EMBL" id="BMAW01058265">
    <property type="protein sequence ID" value="GFT15353.1"/>
    <property type="molecule type" value="Genomic_DNA"/>
</dbReference>
<evidence type="ECO:0000313" key="6">
    <source>
        <dbReference type="Proteomes" id="UP000887013"/>
    </source>
</evidence>
<keyword evidence="6" id="KW-1185">Reference proteome</keyword>
<dbReference type="AlphaFoldDB" id="A0A8X6TJ70"/>
<feature type="chain" id="PRO_5036498456" evidence="3">
    <location>
        <begin position="19"/>
        <end position="543"/>
    </location>
</feature>
<dbReference type="Pfam" id="PF19018">
    <property type="entry name" value="Vanin_C"/>
    <property type="match status" value="1"/>
</dbReference>
<comment type="caution">
    <text evidence="5">The sequence shown here is derived from an EMBL/GenBank/DDBJ whole genome shotgun (WGS) entry which is preliminary data.</text>
</comment>
<feature type="signal peptide" evidence="3">
    <location>
        <begin position="1"/>
        <end position="18"/>
    </location>
</feature>
<comment type="similarity">
    <text evidence="1">Belongs to the carbon-nitrogen hydrolase superfamily. BTD/VNN family.</text>
</comment>
<evidence type="ECO:0000256" key="1">
    <source>
        <dbReference type="ARBA" id="ARBA00008225"/>
    </source>
</evidence>
<dbReference type="PROSITE" id="PS50263">
    <property type="entry name" value="CN_HYDROLASE"/>
    <property type="match status" value="1"/>
</dbReference>
<keyword evidence="2" id="KW-0378">Hydrolase</keyword>
<dbReference type="Proteomes" id="UP000887013">
    <property type="component" value="Unassembled WGS sequence"/>
</dbReference>
<gene>
    <name evidence="5" type="primary">VNN2</name>
    <name evidence="5" type="ORF">NPIL_428671</name>
</gene>
<evidence type="ECO:0000256" key="3">
    <source>
        <dbReference type="SAM" id="SignalP"/>
    </source>
</evidence>
<evidence type="ECO:0000313" key="5">
    <source>
        <dbReference type="EMBL" id="GFT15353.1"/>
    </source>
</evidence>
<proteinExistence type="inferred from homology"/>
<accession>A0A8X6TJ70</accession>
<dbReference type="GO" id="GO:0016787">
    <property type="term" value="F:hydrolase activity"/>
    <property type="evidence" value="ECO:0007669"/>
    <property type="project" value="UniProtKB-KW"/>
</dbReference>
<organism evidence="5 6">
    <name type="scientific">Nephila pilipes</name>
    <name type="common">Giant wood spider</name>
    <name type="synonym">Nephila maculata</name>
    <dbReference type="NCBI Taxonomy" id="299642"/>
    <lineage>
        <taxon>Eukaryota</taxon>
        <taxon>Metazoa</taxon>
        <taxon>Ecdysozoa</taxon>
        <taxon>Arthropoda</taxon>
        <taxon>Chelicerata</taxon>
        <taxon>Arachnida</taxon>
        <taxon>Araneae</taxon>
        <taxon>Araneomorphae</taxon>
        <taxon>Entelegynae</taxon>
        <taxon>Araneoidea</taxon>
        <taxon>Nephilidae</taxon>
        <taxon>Nephila</taxon>
    </lineage>
</organism>
<dbReference type="InterPro" id="IPR003010">
    <property type="entry name" value="C-N_Hydrolase"/>
</dbReference>
<dbReference type="InterPro" id="IPR036526">
    <property type="entry name" value="C-N_Hydrolase_sf"/>
</dbReference>